<dbReference type="RefSeq" id="WP_071308655.1">
    <property type="nucleotide sequence ID" value="NZ_MLQR01000004.1"/>
</dbReference>
<evidence type="ECO:0000313" key="1">
    <source>
        <dbReference type="EMBL" id="OIJ16671.1"/>
    </source>
</evidence>
<evidence type="ECO:0000313" key="2">
    <source>
        <dbReference type="Proteomes" id="UP000179524"/>
    </source>
</evidence>
<dbReference type="EMBL" id="MLQR01000004">
    <property type="protein sequence ID" value="OIJ16671.1"/>
    <property type="molecule type" value="Genomic_DNA"/>
</dbReference>
<reference evidence="1 2" key="1">
    <citation type="submission" date="2016-10" db="EMBL/GenBank/DDBJ databases">
        <title>Draft genome sequences of four alkaliphilic bacteria belonging to the Anaerobacillus genus.</title>
        <authorList>
            <person name="Bassil N.M."/>
            <person name="Lloyd J.R."/>
        </authorList>
    </citation>
    <scope>NUCLEOTIDE SEQUENCE [LARGE SCALE GENOMIC DNA]</scope>
    <source>
        <strain evidence="1 2">DSM 18345</strain>
    </source>
</reference>
<proteinExistence type="predicted"/>
<dbReference type="OrthoDB" id="2679622at2"/>
<dbReference type="InterPro" id="IPR019688">
    <property type="entry name" value="DUF2533"/>
</dbReference>
<comment type="caution">
    <text evidence="1">The sequence shown here is derived from an EMBL/GenBank/DDBJ whole genome shotgun (WGS) entry which is preliminary data.</text>
</comment>
<dbReference type="Proteomes" id="UP000179524">
    <property type="component" value="Unassembled WGS sequence"/>
</dbReference>
<protein>
    <recommendedName>
        <fullName evidence="3">DUF2533 domain-containing protein</fullName>
    </recommendedName>
</protein>
<dbReference type="AlphaFoldDB" id="A0A1S2LVU4"/>
<name>A0A1S2LVU4_9BACI</name>
<evidence type="ECO:0008006" key="3">
    <source>
        <dbReference type="Google" id="ProtNLM"/>
    </source>
</evidence>
<accession>A0A1S2LVU4</accession>
<sequence length="85" mass="10194">MSVHLQIKKQMNNFINAEKNYRKLDQIREEKIEEIIKIAKNKKDFSLVEVNKVTEEINKFSKSHGYPLRKLVTKEMVEEFISRKV</sequence>
<keyword evidence="2" id="KW-1185">Reference proteome</keyword>
<organism evidence="1 2">
    <name type="scientific">Anaerobacillus alkalilacustris</name>
    <dbReference type="NCBI Taxonomy" id="393763"/>
    <lineage>
        <taxon>Bacteria</taxon>
        <taxon>Bacillati</taxon>
        <taxon>Bacillota</taxon>
        <taxon>Bacilli</taxon>
        <taxon>Bacillales</taxon>
        <taxon>Bacillaceae</taxon>
        <taxon>Anaerobacillus</taxon>
    </lineage>
</organism>
<dbReference type="Pfam" id="PF10752">
    <property type="entry name" value="DUF2533"/>
    <property type="match status" value="1"/>
</dbReference>
<gene>
    <name evidence="1" type="ORF">BKP37_05410</name>
</gene>